<feature type="compositionally biased region" description="Low complexity" evidence="1">
    <location>
        <begin position="160"/>
        <end position="186"/>
    </location>
</feature>
<dbReference type="InParanoid" id="A0A0C3EI46"/>
<dbReference type="PANTHER" id="PTHR39147:SF1">
    <property type="entry name" value="PROTEIN SPT21"/>
    <property type="match status" value="1"/>
</dbReference>
<feature type="compositionally biased region" description="Basic and acidic residues" evidence="1">
    <location>
        <begin position="293"/>
        <end position="304"/>
    </location>
</feature>
<dbReference type="EMBL" id="KN833140">
    <property type="protein sequence ID" value="KIM72325.1"/>
    <property type="molecule type" value="Genomic_DNA"/>
</dbReference>
<feature type="region of interest" description="Disordered" evidence="1">
    <location>
        <begin position="409"/>
        <end position="480"/>
    </location>
</feature>
<evidence type="ECO:0000256" key="1">
    <source>
        <dbReference type="SAM" id="MobiDB-lite"/>
    </source>
</evidence>
<dbReference type="PANTHER" id="PTHR39147">
    <property type="entry name" value="PROTEIN SPT21"/>
    <property type="match status" value="1"/>
</dbReference>
<feature type="region of interest" description="Disordered" evidence="1">
    <location>
        <begin position="831"/>
        <end position="850"/>
    </location>
</feature>
<feature type="compositionally biased region" description="Acidic residues" evidence="1">
    <location>
        <begin position="834"/>
        <end position="847"/>
    </location>
</feature>
<protein>
    <recommendedName>
        <fullName evidence="2">Ams2/SPT21 N-terminal domain-containing protein</fullName>
    </recommendedName>
</protein>
<feature type="region of interest" description="Disordered" evidence="1">
    <location>
        <begin position="858"/>
        <end position="927"/>
    </location>
</feature>
<evidence type="ECO:0000313" key="3">
    <source>
        <dbReference type="EMBL" id="KIM72325.1"/>
    </source>
</evidence>
<feature type="compositionally biased region" description="Low complexity" evidence="1">
    <location>
        <begin position="730"/>
        <end position="744"/>
    </location>
</feature>
<feature type="compositionally biased region" description="Low complexity" evidence="1">
    <location>
        <begin position="514"/>
        <end position="525"/>
    </location>
</feature>
<feature type="domain" description="Ams2/SPT21 N-terminal" evidence="2">
    <location>
        <begin position="2"/>
        <end position="129"/>
    </location>
</feature>
<feature type="compositionally biased region" description="Low complexity" evidence="1">
    <location>
        <begin position="233"/>
        <end position="253"/>
    </location>
</feature>
<feature type="compositionally biased region" description="Low complexity" evidence="1">
    <location>
        <begin position="637"/>
        <end position="650"/>
    </location>
</feature>
<feature type="compositionally biased region" description="Basic residues" evidence="1">
    <location>
        <begin position="276"/>
        <end position="285"/>
    </location>
</feature>
<feature type="region of interest" description="Disordered" evidence="1">
    <location>
        <begin position="628"/>
        <end position="701"/>
    </location>
</feature>
<name>A0A0C3EI46_PILCF</name>
<feature type="region of interest" description="Disordered" evidence="1">
    <location>
        <begin position="160"/>
        <end position="208"/>
    </location>
</feature>
<feature type="region of interest" description="Disordered" evidence="1">
    <location>
        <begin position="226"/>
        <end position="336"/>
    </location>
</feature>
<evidence type="ECO:0000259" key="2">
    <source>
        <dbReference type="Pfam" id="PF25823"/>
    </source>
</evidence>
<proteinExistence type="predicted"/>
<feature type="region of interest" description="Disordered" evidence="1">
    <location>
        <begin position="511"/>
        <end position="538"/>
    </location>
</feature>
<feature type="compositionally biased region" description="Basic and acidic residues" evidence="1">
    <location>
        <begin position="449"/>
        <end position="473"/>
    </location>
</feature>
<gene>
    <name evidence="3" type="ORF">PILCRDRAFT_829821</name>
</gene>
<dbReference type="Pfam" id="PF25823">
    <property type="entry name" value="Ams2-SPT21_N"/>
    <property type="match status" value="1"/>
</dbReference>
<evidence type="ECO:0000313" key="4">
    <source>
        <dbReference type="Proteomes" id="UP000054166"/>
    </source>
</evidence>
<feature type="compositionally biased region" description="Low complexity" evidence="1">
    <location>
        <begin position="327"/>
        <end position="336"/>
    </location>
</feature>
<feature type="compositionally biased region" description="Polar residues" evidence="1">
    <location>
        <begin position="316"/>
        <end position="326"/>
    </location>
</feature>
<feature type="compositionally biased region" description="Polar residues" evidence="1">
    <location>
        <begin position="409"/>
        <end position="423"/>
    </location>
</feature>
<dbReference type="InterPro" id="IPR057725">
    <property type="entry name" value="Ams2-SPT21_N"/>
</dbReference>
<organism evidence="3 4">
    <name type="scientific">Piloderma croceum (strain F 1598)</name>
    <dbReference type="NCBI Taxonomy" id="765440"/>
    <lineage>
        <taxon>Eukaryota</taxon>
        <taxon>Fungi</taxon>
        <taxon>Dikarya</taxon>
        <taxon>Basidiomycota</taxon>
        <taxon>Agaricomycotina</taxon>
        <taxon>Agaricomycetes</taxon>
        <taxon>Agaricomycetidae</taxon>
        <taxon>Atheliales</taxon>
        <taxon>Atheliaceae</taxon>
        <taxon>Piloderma</taxon>
    </lineage>
</organism>
<accession>A0A0C3EI46</accession>
<dbReference type="InterPro" id="IPR042403">
    <property type="entry name" value="Spt21/Ams2"/>
</dbReference>
<reference evidence="3 4" key="1">
    <citation type="submission" date="2014-04" db="EMBL/GenBank/DDBJ databases">
        <authorList>
            <consortium name="DOE Joint Genome Institute"/>
            <person name="Kuo A."/>
            <person name="Tarkka M."/>
            <person name="Buscot F."/>
            <person name="Kohler A."/>
            <person name="Nagy L.G."/>
            <person name="Floudas D."/>
            <person name="Copeland A."/>
            <person name="Barry K.W."/>
            <person name="Cichocki N."/>
            <person name="Veneault-Fourrey C."/>
            <person name="LaButti K."/>
            <person name="Lindquist E.A."/>
            <person name="Lipzen A."/>
            <person name="Lundell T."/>
            <person name="Morin E."/>
            <person name="Murat C."/>
            <person name="Sun H."/>
            <person name="Tunlid A."/>
            <person name="Henrissat B."/>
            <person name="Grigoriev I.V."/>
            <person name="Hibbett D.S."/>
            <person name="Martin F."/>
            <person name="Nordberg H.P."/>
            <person name="Cantor M.N."/>
            <person name="Hua S.X."/>
        </authorList>
    </citation>
    <scope>NUCLEOTIDE SEQUENCE [LARGE SCALE GENOMIC DNA]</scope>
    <source>
        <strain evidence="3 4">F 1598</strain>
    </source>
</reference>
<feature type="compositionally biased region" description="Basic and acidic residues" evidence="1">
    <location>
        <begin position="669"/>
        <end position="690"/>
    </location>
</feature>
<dbReference type="HOGENOM" id="CLU_285852_0_0_1"/>
<reference evidence="4" key="2">
    <citation type="submission" date="2015-01" db="EMBL/GenBank/DDBJ databases">
        <title>Evolutionary Origins and Diversification of the Mycorrhizal Mutualists.</title>
        <authorList>
            <consortium name="DOE Joint Genome Institute"/>
            <consortium name="Mycorrhizal Genomics Consortium"/>
            <person name="Kohler A."/>
            <person name="Kuo A."/>
            <person name="Nagy L.G."/>
            <person name="Floudas D."/>
            <person name="Copeland A."/>
            <person name="Barry K.W."/>
            <person name="Cichocki N."/>
            <person name="Veneault-Fourrey C."/>
            <person name="LaButti K."/>
            <person name="Lindquist E.A."/>
            <person name="Lipzen A."/>
            <person name="Lundell T."/>
            <person name="Morin E."/>
            <person name="Murat C."/>
            <person name="Riley R."/>
            <person name="Ohm R."/>
            <person name="Sun H."/>
            <person name="Tunlid A."/>
            <person name="Henrissat B."/>
            <person name="Grigoriev I.V."/>
            <person name="Hibbett D.S."/>
            <person name="Martin F."/>
        </authorList>
    </citation>
    <scope>NUCLEOTIDE SEQUENCE [LARGE SCALE GENOMIC DNA]</scope>
    <source>
        <strain evidence="4">F 1598</strain>
    </source>
</reference>
<dbReference type="AlphaFoldDB" id="A0A0C3EI46"/>
<dbReference type="OrthoDB" id="3199820at2759"/>
<keyword evidence="4" id="KW-1185">Reference proteome</keyword>
<feature type="region of interest" description="Disordered" evidence="1">
    <location>
        <begin position="730"/>
        <end position="761"/>
    </location>
</feature>
<sequence length="1083" mass="115477">MSTRPRPVRILYTINSSPQYILARSTSKLPTALLHPPKYASCPLKPCLDAICRSSPELVHDSTRDFSVYVLDPLESLSDPDATQSHVRGVAVGLGLMSWALLADDDNQVQVTGTLITMANGEEALEVILALRETSHMQKASLSPALKSWGLPPKSSTFFASTAAPAPTKRSSTSRTALSATASKRTSSNRKENPSENSGSANTDLGVGLGGDGRFEALVRNLKKAHEEVVKDSSSSSSSAASTSQPPTQTQPTRYARSSDFQLSNSEIWCGPPRQKVGRPPKNKTRSTGAGAGKEKGKERDKNRGLFTREPLVRTLGSSSSSYPSATNETQTQTQTEQMTLLSLLTALSSSASHPEQGTTNGALLTTLSAIDSSPSSAGEERPNAALVNALKELLAAATSSGTGTINPALITNSHSHSDVNSSIGGGGEGEDEIIVLDKENVNPGAFRRKGEKEKEKREGGHTEKQEKERVGLGERSNAGNVRKRTLSDFMEEKEAERERERTIAGGRKRAIPSTTTTTTTSSSSIQHTRSDMDYPFSSTTTTTSRIFSNSVLTANLAFRPHTSPPRPTFGSGPAFQRSVSFGGSTASLSSAATSPNPTADELPVAAAASNSNPPRKYVVPAWARTNTTTQPRLSEEALAQRAAAAAAAETEAEAEKERTKKRGRGGKRKGENDNKDNRESEKSAEEEGTKKKKIQQRPQLGTNDLYSNVLSLPVCASSDVTVVTPSSPLLASSPALTSDDATTPFPNEPCPKTPPPRHRRRHTLTPLSKNAIMASGGTASGGGSALFTPTPRKLTGLFNSPLFSPSASIASMKGKTKISPIRAVTSGKVWDATDLDEEDEDEDEEERLSRELDDALEELDAPSSSLPIASSDFDTEPPPATSSSGGHLSAAEEQDAGEDETMRYWSTGLPPSSPPPPTSPVLQCQTDDEDMDDISNAMSDSDGLIFEQDPLDQQQQRYLSGISSDYMNSDIPFSDDLAMCFDDFNQFFSDPMTGTFIATNNEDTSLLPLPSSDPVVQNGIPDFDFTQFWESVKPLVDLSMVASPADGLASDGMIHADSSSAGGEIDHVKLAEEVHALFSGCL</sequence>
<feature type="non-terminal residue" evidence="3">
    <location>
        <position position="1083"/>
    </location>
</feature>
<dbReference type="Proteomes" id="UP000054166">
    <property type="component" value="Unassembled WGS sequence"/>
</dbReference>